<name>A0AAE1MJU2_9FABA</name>
<protein>
    <recommendedName>
        <fullName evidence="4">LisH domain-containing protein</fullName>
    </recommendedName>
</protein>
<dbReference type="Proteomes" id="UP001293593">
    <property type="component" value="Unassembled WGS sequence"/>
</dbReference>
<comment type="caution">
    <text evidence="2">The sequence shown here is derived from an EMBL/GenBank/DDBJ whole genome shotgun (WGS) entry which is preliminary data.</text>
</comment>
<feature type="compositionally biased region" description="Basic and acidic residues" evidence="1">
    <location>
        <begin position="176"/>
        <end position="185"/>
    </location>
</feature>
<dbReference type="EMBL" id="JAWXYG010000006">
    <property type="protein sequence ID" value="KAK4270427.1"/>
    <property type="molecule type" value="Genomic_DNA"/>
</dbReference>
<evidence type="ECO:0000313" key="2">
    <source>
        <dbReference type="EMBL" id="KAK4270427.1"/>
    </source>
</evidence>
<accession>A0AAE1MJU2</accession>
<sequence length="500" mass="54857">MGKQSKSRKPEAFGKGKVTPIQIAFIVDRYLCDNNYPETRAIFRNEASSLIANSPMQEAPKTLLSLGEMLDEYICLKEQKVILDQERVRMDQEKYRVQTLLQGMQNVMTAYNASGNLPGPAPNLPAPAAKSMAPQPHIPYKSPSGIPTPITSTMNIQTRPQSTNSQADITPMINPSDRKRKDTKAMDAPAAAKKTRGRSSARKIPSLGPNTLPQCDNAVNDQVVAQPSCAGQSSPDNCMPNGTQVQGSSVAKCLFNEPLHSIPTNLPILNTPPRANSSHSDTRVSPPEISSAANSDKSHASREITPTRCTVISTKRVMVSPAKQMAYIERRHCISPLKPESERTSKREHVRSRLDFDGSDMPESLDMPLLSNDMSASESDKEIDISDIFPNLDQLDAWGMDFSFTEMLGELDLHCEGIDFSCHPTLNLSEDNASGPSNESDQTNQVMSELSPNAAVLSEKDMNIQGPDCLAAMKSVTKCIILSPAKNRQHLQDQEDPRRD</sequence>
<evidence type="ECO:0008006" key="4">
    <source>
        <dbReference type="Google" id="ProtNLM"/>
    </source>
</evidence>
<feature type="compositionally biased region" description="Polar residues" evidence="1">
    <location>
        <begin position="265"/>
        <end position="279"/>
    </location>
</feature>
<organism evidence="2 3">
    <name type="scientific">Acacia crassicarpa</name>
    <name type="common">northern wattle</name>
    <dbReference type="NCBI Taxonomy" id="499986"/>
    <lineage>
        <taxon>Eukaryota</taxon>
        <taxon>Viridiplantae</taxon>
        <taxon>Streptophyta</taxon>
        <taxon>Embryophyta</taxon>
        <taxon>Tracheophyta</taxon>
        <taxon>Spermatophyta</taxon>
        <taxon>Magnoliopsida</taxon>
        <taxon>eudicotyledons</taxon>
        <taxon>Gunneridae</taxon>
        <taxon>Pentapetalae</taxon>
        <taxon>rosids</taxon>
        <taxon>fabids</taxon>
        <taxon>Fabales</taxon>
        <taxon>Fabaceae</taxon>
        <taxon>Caesalpinioideae</taxon>
        <taxon>mimosoid clade</taxon>
        <taxon>Acacieae</taxon>
        <taxon>Acacia</taxon>
    </lineage>
</organism>
<gene>
    <name evidence="2" type="ORF">QN277_023463</name>
</gene>
<dbReference type="PANTHER" id="PTHR35117">
    <property type="entry name" value="MYOSIN-M HEAVY PROTEIN"/>
    <property type="match status" value="1"/>
</dbReference>
<dbReference type="PANTHER" id="PTHR35117:SF1">
    <property type="entry name" value="MYOSIN-M HEAVY PROTEIN"/>
    <property type="match status" value="1"/>
</dbReference>
<feature type="region of interest" description="Disordered" evidence="1">
    <location>
        <begin position="265"/>
        <end position="307"/>
    </location>
</feature>
<feature type="region of interest" description="Disordered" evidence="1">
    <location>
        <begin position="158"/>
        <end position="213"/>
    </location>
</feature>
<evidence type="ECO:0000313" key="3">
    <source>
        <dbReference type="Proteomes" id="UP001293593"/>
    </source>
</evidence>
<keyword evidence="3" id="KW-1185">Reference proteome</keyword>
<evidence type="ECO:0000256" key="1">
    <source>
        <dbReference type="SAM" id="MobiDB-lite"/>
    </source>
</evidence>
<reference evidence="2" key="1">
    <citation type="submission" date="2023-10" db="EMBL/GenBank/DDBJ databases">
        <title>Chromosome-level genome of the transformable northern wattle, Acacia crassicarpa.</title>
        <authorList>
            <person name="Massaro I."/>
            <person name="Sinha N.R."/>
            <person name="Poethig S."/>
            <person name="Leichty A.R."/>
        </authorList>
    </citation>
    <scope>NUCLEOTIDE SEQUENCE</scope>
    <source>
        <strain evidence="2">Acra3RX</strain>
        <tissue evidence="2">Leaf</tissue>
    </source>
</reference>
<dbReference type="AlphaFoldDB" id="A0AAE1MJU2"/>
<proteinExistence type="predicted"/>
<feature type="compositionally biased region" description="Polar residues" evidence="1">
    <location>
        <begin position="158"/>
        <end position="168"/>
    </location>
</feature>